<protein>
    <submittedName>
        <fullName evidence="2">Uncharacterized protein</fullName>
    </submittedName>
</protein>
<dbReference type="HOGENOM" id="CLU_2794929_0_0_1"/>
<evidence type="ECO:0000313" key="3">
    <source>
        <dbReference type="Proteomes" id="UP000054018"/>
    </source>
</evidence>
<dbReference type="OrthoDB" id="2690153at2759"/>
<accession>A0A0C9Z3R8</accession>
<dbReference type="EMBL" id="KN833758">
    <property type="protein sequence ID" value="KIK20854.1"/>
    <property type="molecule type" value="Genomic_DNA"/>
</dbReference>
<evidence type="ECO:0000313" key="2">
    <source>
        <dbReference type="EMBL" id="KIK20854.1"/>
    </source>
</evidence>
<name>A0A0C9Z3R8_9AGAM</name>
<reference evidence="3" key="2">
    <citation type="submission" date="2015-01" db="EMBL/GenBank/DDBJ databases">
        <title>Evolutionary Origins and Diversification of the Mycorrhizal Mutualists.</title>
        <authorList>
            <consortium name="DOE Joint Genome Institute"/>
            <consortium name="Mycorrhizal Genomics Consortium"/>
            <person name="Kohler A."/>
            <person name="Kuo A."/>
            <person name="Nagy L.G."/>
            <person name="Floudas D."/>
            <person name="Copeland A."/>
            <person name="Barry K.W."/>
            <person name="Cichocki N."/>
            <person name="Veneault-Fourrey C."/>
            <person name="LaButti K."/>
            <person name="Lindquist E.A."/>
            <person name="Lipzen A."/>
            <person name="Lundell T."/>
            <person name="Morin E."/>
            <person name="Murat C."/>
            <person name="Riley R."/>
            <person name="Ohm R."/>
            <person name="Sun H."/>
            <person name="Tunlid A."/>
            <person name="Henrissat B."/>
            <person name="Grigoriev I.V."/>
            <person name="Hibbett D.S."/>
            <person name="Martin F."/>
        </authorList>
    </citation>
    <scope>NUCLEOTIDE SEQUENCE [LARGE SCALE GENOMIC DNA]</scope>
    <source>
        <strain evidence="3">441</strain>
    </source>
</reference>
<organism evidence="2 3">
    <name type="scientific">Pisolithus microcarpus 441</name>
    <dbReference type="NCBI Taxonomy" id="765257"/>
    <lineage>
        <taxon>Eukaryota</taxon>
        <taxon>Fungi</taxon>
        <taxon>Dikarya</taxon>
        <taxon>Basidiomycota</taxon>
        <taxon>Agaricomycotina</taxon>
        <taxon>Agaricomycetes</taxon>
        <taxon>Agaricomycetidae</taxon>
        <taxon>Boletales</taxon>
        <taxon>Sclerodermatineae</taxon>
        <taxon>Pisolithaceae</taxon>
        <taxon>Pisolithus</taxon>
    </lineage>
</organism>
<sequence>MSSEVDQAIDAEVLVGHAGHAYRGYIAESQEVKIIIVRPDGVVGANVRGVTGLARYLEGVFGRMVGMH</sequence>
<dbReference type="AlphaFoldDB" id="A0A0C9Z3R8"/>
<reference evidence="2 3" key="1">
    <citation type="submission" date="2014-04" db="EMBL/GenBank/DDBJ databases">
        <authorList>
            <consortium name="DOE Joint Genome Institute"/>
            <person name="Kuo A."/>
            <person name="Kohler A."/>
            <person name="Costa M.D."/>
            <person name="Nagy L.G."/>
            <person name="Floudas D."/>
            <person name="Copeland A."/>
            <person name="Barry K.W."/>
            <person name="Cichocki N."/>
            <person name="Veneault-Fourrey C."/>
            <person name="LaButti K."/>
            <person name="Lindquist E.A."/>
            <person name="Lipzen A."/>
            <person name="Lundell T."/>
            <person name="Morin E."/>
            <person name="Murat C."/>
            <person name="Sun H."/>
            <person name="Tunlid A."/>
            <person name="Henrissat B."/>
            <person name="Grigoriev I.V."/>
            <person name="Hibbett D.S."/>
            <person name="Martin F."/>
            <person name="Nordberg H.P."/>
            <person name="Cantor M.N."/>
            <person name="Hua S.X."/>
        </authorList>
    </citation>
    <scope>NUCLEOTIDE SEQUENCE [LARGE SCALE GENOMIC DNA]</scope>
    <source>
        <strain evidence="2 3">441</strain>
    </source>
</reference>
<keyword evidence="3" id="KW-1185">Reference proteome</keyword>
<gene>
    <name evidence="2" type="ORF">PISMIDRAFT_681821</name>
</gene>
<dbReference type="InterPro" id="IPR038220">
    <property type="entry name" value="PHOX_C_sf"/>
</dbReference>
<evidence type="ECO:0000256" key="1">
    <source>
        <dbReference type="ARBA" id="ARBA00023002"/>
    </source>
</evidence>
<proteinExistence type="predicted"/>
<dbReference type="Proteomes" id="UP000054018">
    <property type="component" value="Unassembled WGS sequence"/>
</dbReference>
<dbReference type="Gene3D" id="3.40.30.20">
    <property type="match status" value="1"/>
</dbReference>
<keyword evidence="1" id="KW-0560">Oxidoreductase</keyword>
<dbReference type="GO" id="GO:0016491">
    <property type="term" value="F:oxidoreductase activity"/>
    <property type="evidence" value="ECO:0007669"/>
    <property type="project" value="UniProtKB-KW"/>
</dbReference>